<reference evidence="3" key="1">
    <citation type="journal article" date="2019" name="Int. J. Syst. Evol. Microbiol.">
        <title>The Global Catalogue of Microorganisms (GCM) 10K type strain sequencing project: providing services to taxonomists for standard genome sequencing and annotation.</title>
        <authorList>
            <consortium name="The Broad Institute Genomics Platform"/>
            <consortium name="The Broad Institute Genome Sequencing Center for Infectious Disease"/>
            <person name="Wu L."/>
            <person name="Ma J."/>
        </authorList>
    </citation>
    <scope>NUCLEOTIDE SEQUENCE [LARGE SCALE GENOMIC DNA]</scope>
    <source>
        <strain evidence="3">CGMCC 4.7152</strain>
    </source>
</reference>
<dbReference type="SUPFAM" id="SSF109854">
    <property type="entry name" value="DinB/YfiT-like putative metalloenzymes"/>
    <property type="match status" value="1"/>
</dbReference>
<organism evidence="2 3">
    <name type="scientific">Dactylosporangium cerinum</name>
    <dbReference type="NCBI Taxonomy" id="1434730"/>
    <lineage>
        <taxon>Bacteria</taxon>
        <taxon>Bacillati</taxon>
        <taxon>Actinomycetota</taxon>
        <taxon>Actinomycetes</taxon>
        <taxon>Micromonosporales</taxon>
        <taxon>Micromonosporaceae</taxon>
        <taxon>Dactylosporangium</taxon>
    </lineage>
</organism>
<comment type="caution">
    <text evidence="2">The sequence shown here is derived from an EMBL/GenBank/DDBJ whole genome shotgun (WGS) entry which is preliminary data.</text>
</comment>
<dbReference type="Proteomes" id="UP001595912">
    <property type="component" value="Unassembled WGS sequence"/>
</dbReference>
<protein>
    <submittedName>
        <fullName evidence="2">DinB family protein</fullName>
    </submittedName>
</protein>
<evidence type="ECO:0000259" key="1">
    <source>
        <dbReference type="Pfam" id="PF12867"/>
    </source>
</evidence>
<dbReference type="Pfam" id="PF12867">
    <property type="entry name" value="DinB_2"/>
    <property type="match status" value="1"/>
</dbReference>
<dbReference type="InterPro" id="IPR024775">
    <property type="entry name" value="DinB-like"/>
</dbReference>
<accession>A0ABV9VMS7</accession>
<sequence>MKCTLFQIDTITDRVGSITTARRGAHDPSIGETLPMANTSTPVWSELLIGQLAFYWDAHLRPRLDGLTDEEYFWEPVAGCWSVRPDAAGNYRLDLGQDADPAPVTTVAWRMMHIAVGCFVTRSSTFFGDGSVDADADMFDPRHEPADLPHTAAEAVAFLEDSYRAWHGHVSQLGDAGLGIPLGPKGAYFSAEPMAALIVHLNREVMHHGGEIGLLRDLFRVTGATRRTDHLTTAAT</sequence>
<dbReference type="InterPro" id="IPR034660">
    <property type="entry name" value="DinB/YfiT-like"/>
</dbReference>
<evidence type="ECO:0000313" key="3">
    <source>
        <dbReference type="Proteomes" id="UP001595912"/>
    </source>
</evidence>
<proteinExistence type="predicted"/>
<feature type="domain" description="DinB-like" evidence="1">
    <location>
        <begin position="59"/>
        <end position="212"/>
    </location>
</feature>
<gene>
    <name evidence="2" type="ORF">ACFPIJ_07600</name>
</gene>
<keyword evidence="3" id="KW-1185">Reference proteome</keyword>
<evidence type="ECO:0000313" key="2">
    <source>
        <dbReference type="EMBL" id="MFC4997687.1"/>
    </source>
</evidence>
<name>A0ABV9VMS7_9ACTN</name>
<dbReference type="EMBL" id="JBHSIU010000010">
    <property type="protein sequence ID" value="MFC4997687.1"/>
    <property type="molecule type" value="Genomic_DNA"/>
</dbReference>